<sequence>MPPFTVRAPYTSKPTSSNCLPWTIVYLLLIIVASQWALLNVALNRPDIKKGYESHSLPLRQKESVHSTIPQSNREENVTKNQGTSQLEAEIQGVFTTVLFRAPKWFHLRYLGILHNALSNLPPHWKLHIFINEEWIRSQVYPWQSGLQRFLMDPPSRVKVTPLPPYLTRGKPKQILVDQWFWNSLLADHVLIFSGNGAFCGNHMDAHIWNELNLLDYGGTPWSMGVGGDGSSHSIRNRHAMLKVIVYANSTGKPLNPLSGREHDFFVNTMKEMNEKNLARFTLASVEQTVRFGGVTNLANETGTIHVPLVAAGTQARLSYEERDSLLKHCPEIKMIFPSLHEPACFGAHPNPEKCRASICALQDDIPKHGC</sequence>
<name>B7G164_PHATC</name>
<dbReference type="OrthoDB" id="10025998at2759"/>
<keyword evidence="4" id="KW-1185">Reference proteome</keyword>
<dbReference type="EMBL" id="CM000613">
    <property type="protein sequence ID" value="EEC47450.1"/>
    <property type="molecule type" value="Genomic_DNA"/>
</dbReference>
<organism evidence="3 4">
    <name type="scientific">Phaeodactylum tricornutum (strain CCAP 1055/1)</name>
    <dbReference type="NCBI Taxonomy" id="556484"/>
    <lineage>
        <taxon>Eukaryota</taxon>
        <taxon>Sar</taxon>
        <taxon>Stramenopiles</taxon>
        <taxon>Ochrophyta</taxon>
        <taxon>Bacillariophyta</taxon>
        <taxon>Bacillariophyceae</taxon>
        <taxon>Bacillariophycidae</taxon>
        <taxon>Naviculales</taxon>
        <taxon>Phaeodactylaceae</taxon>
        <taxon>Phaeodactylum</taxon>
    </lineage>
</organism>
<gene>
    <name evidence="3" type="ORF">PHATRDRAFT_46428</name>
</gene>
<proteinExistence type="predicted"/>
<dbReference type="KEGG" id="pti:PHATRDRAFT_46428"/>
<dbReference type="Proteomes" id="UP000000759">
    <property type="component" value="Chromosome 10"/>
</dbReference>
<reference evidence="3 4" key="1">
    <citation type="journal article" date="2008" name="Nature">
        <title>The Phaeodactylum genome reveals the evolutionary history of diatom genomes.</title>
        <authorList>
            <person name="Bowler C."/>
            <person name="Allen A.E."/>
            <person name="Badger J.H."/>
            <person name="Grimwood J."/>
            <person name="Jabbari K."/>
            <person name="Kuo A."/>
            <person name="Maheswari U."/>
            <person name="Martens C."/>
            <person name="Maumus F."/>
            <person name="Otillar R.P."/>
            <person name="Rayko E."/>
            <person name="Salamov A."/>
            <person name="Vandepoele K."/>
            <person name="Beszteri B."/>
            <person name="Gruber A."/>
            <person name="Heijde M."/>
            <person name="Katinka M."/>
            <person name="Mock T."/>
            <person name="Valentin K."/>
            <person name="Verret F."/>
            <person name="Berges J.A."/>
            <person name="Brownlee C."/>
            <person name="Cadoret J.P."/>
            <person name="Chiovitti A."/>
            <person name="Choi C.J."/>
            <person name="Coesel S."/>
            <person name="De Martino A."/>
            <person name="Detter J.C."/>
            <person name="Durkin C."/>
            <person name="Falciatore A."/>
            <person name="Fournet J."/>
            <person name="Haruta M."/>
            <person name="Huysman M.J."/>
            <person name="Jenkins B.D."/>
            <person name="Jiroutova K."/>
            <person name="Jorgensen R.E."/>
            <person name="Joubert Y."/>
            <person name="Kaplan A."/>
            <person name="Kroger N."/>
            <person name="Kroth P.G."/>
            <person name="La Roche J."/>
            <person name="Lindquist E."/>
            <person name="Lommer M."/>
            <person name="Martin-Jezequel V."/>
            <person name="Lopez P.J."/>
            <person name="Lucas S."/>
            <person name="Mangogna M."/>
            <person name="McGinnis K."/>
            <person name="Medlin L.K."/>
            <person name="Montsant A."/>
            <person name="Oudot-Le Secq M.P."/>
            <person name="Napoli C."/>
            <person name="Obornik M."/>
            <person name="Parker M.S."/>
            <person name="Petit J.L."/>
            <person name="Porcel B.M."/>
            <person name="Poulsen N."/>
            <person name="Robison M."/>
            <person name="Rychlewski L."/>
            <person name="Rynearson T.A."/>
            <person name="Schmutz J."/>
            <person name="Shapiro H."/>
            <person name="Siaut M."/>
            <person name="Stanley M."/>
            <person name="Sussman M.R."/>
            <person name="Taylor A.R."/>
            <person name="Vardi A."/>
            <person name="von Dassow P."/>
            <person name="Vyverman W."/>
            <person name="Willis A."/>
            <person name="Wyrwicz L.S."/>
            <person name="Rokhsar D.S."/>
            <person name="Weissenbach J."/>
            <person name="Armbrust E.V."/>
            <person name="Green B.R."/>
            <person name="Van de Peer Y."/>
            <person name="Grigoriev I.V."/>
        </authorList>
    </citation>
    <scope>NUCLEOTIDE SEQUENCE [LARGE SCALE GENOMIC DNA]</scope>
    <source>
        <strain evidence="3 4">CCAP 1055/1</strain>
    </source>
</reference>
<evidence type="ECO:0008006" key="5">
    <source>
        <dbReference type="Google" id="ProtNLM"/>
    </source>
</evidence>
<dbReference type="PaxDb" id="2850-Phatr46428"/>
<protein>
    <recommendedName>
        <fullName evidence="5">DUF5672 domain-containing protein</fullName>
    </recommendedName>
</protein>
<dbReference type="AlphaFoldDB" id="B7G164"/>
<keyword evidence="2" id="KW-0812">Transmembrane</keyword>
<feature type="transmembrane region" description="Helical" evidence="2">
    <location>
        <begin position="20"/>
        <end position="43"/>
    </location>
</feature>
<keyword evidence="2" id="KW-0472">Membrane</keyword>
<dbReference type="RefSeq" id="XP_002180798.1">
    <property type="nucleotide sequence ID" value="XM_002180762.1"/>
</dbReference>
<accession>B7G164</accession>
<feature type="region of interest" description="Disordered" evidence="1">
    <location>
        <begin position="63"/>
        <end position="84"/>
    </location>
</feature>
<dbReference type="InParanoid" id="B7G164"/>
<evidence type="ECO:0000256" key="1">
    <source>
        <dbReference type="SAM" id="MobiDB-lite"/>
    </source>
</evidence>
<evidence type="ECO:0000313" key="3">
    <source>
        <dbReference type="EMBL" id="EEC47450.1"/>
    </source>
</evidence>
<dbReference type="HOGENOM" id="CLU_746937_0_0_1"/>
<dbReference type="GeneID" id="7201786"/>
<evidence type="ECO:0000256" key="2">
    <source>
        <dbReference type="SAM" id="Phobius"/>
    </source>
</evidence>
<evidence type="ECO:0000313" key="4">
    <source>
        <dbReference type="Proteomes" id="UP000000759"/>
    </source>
</evidence>
<reference evidence="4" key="2">
    <citation type="submission" date="2008-08" db="EMBL/GenBank/DDBJ databases">
        <authorList>
            <consortium name="Diatom Consortium"/>
            <person name="Grigoriev I."/>
            <person name="Grimwood J."/>
            <person name="Kuo A."/>
            <person name="Otillar R.P."/>
            <person name="Salamov A."/>
            <person name="Detter J.C."/>
            <person name="Lindquist E."/>
            <person name="Shapiro H."/>
            <person name="Lucas S."/>
            <person name="Glavina del Rio T."/>
            <person name="Pitluck S."/>
            <person name="Rokhsar D."/>
            <person name="Bowler C."/>
        </authorList>
    </citation>
    <scope>GENOME REANNOTATION</scope>
    <source>
        <strain evidence="4">CCAP 1055/1</strain>
    </source>
</reference>
<keyword evidence="2" id="KW-1133">Transmembrane helix</keyword>